<sequence length="176" mass="19370">MTQNDSPAPEFSYEIDIDDVGRAGKKFQLSSNETERAMIAKRLKTPSVEKLEGEMRVTASKTGVRITGDIAADLTRECVASLEHMPETIAESFEIDFTRIPSENDDVEEEDLDAPEFLEGETLDLGELLVQQLSLSMEPFPRKEGAKSLAEAYAPKENASPFAGLKQALGKSDDNQ</sequence>
<dbReference type="Proteomes" id="UP001596116">
    <property type="component" value="Unassembled WGS sequence"/>
</dbReference>
<reference evidence="1 2" key="1">
    <citation type="submission" date="2024-09" db="EMBL/GenBank/DDBJ databases">
        <authorList>
            <person name="Zhang Z.-H."/>
        </authorList>
    </citation>
    <scope>NUCLEOTIDE SEQUENCE [LARGE SCALE GENOMIC DNA]</scope>
    <source>
        <strain evidence="1 2">HHTR114</strain>
    </source>
</reference>
<accession>A0ABW1L3Q7</accession>
<name>A0ABW1L3Q7_9PROT</name>
<gene>
    <name evidence="1" type="ORF">ACFMB1_19175</name>
</gene>
<keyword evidence="2" id="KW-1185">Reference proteome</keyword>
<dbReference type="EMBL" id="JBHPON010000003">
    <property type="protein sequence ID" value="MFC6037683.1"/>
    <property type="molecule type" value="Genomic_DNA"/>
</dbReference>
<dbReference type="RefSeq" id="WP_379880925.1">
    <property type="nucleotide sequence ID" value="NZ_JBHPON010000003.1"/>
</dbReference>
<evidence type="ECO:0000313" key="1">
    <source>
        <dbReference type="EMBL" id="MFC6037683.1"/>
    </source>
</evidence>
<dbReference type="InterPro" id="IPR003772">
    <property type="entry name" value="YceD"/>
</dbReference>
<comment type="caution">
    <text evidence="1">The sequence shown here is derived from an EMBL/GenBank/DDBJ whole genome shotgun (WGS) entry which is preliminary data.</text>
</comment>
<proteinExistence type="predicted"/>
<evidence type="ECO:0000313" key="2">
    <source>
        <dbReference type="Proteomes" id="UP001596116"/>
    </source>
</evidence>
<organism evidence="1 2">
    <name type="scientific">Hyphococcus aureus</name>
    <dbReference type="NCBI Taxonomy" id="2666033"/>
    <lineage>
        <taxon>Bacteria</taxon>
        <taxon>Pseudomonadati</taxon>
        <taxon>Pseudomonadota</taxon>
        <taxon>Alphaproteobacteria</taxon>
        <taxon>Parvularculales</taxon>
        <taxon>Parvularculaceae</taxon>
        <taxon>Hyphococcus</taxon>
    </lineage>
</organism>
<dbReference type="Pfam" id="PF02620">
    <property type="entry name" value="YceD"/>
    <property type="match status" value="1"/>
</dbReference>
<protein>
    <submittedName>
        <fullName evidence="1">YceD family protein</fullName>
    </submittedName>
</protein>